<comment type="caution">
    <text evidence="6">The sequence shown here is derived from an EMBL/GenBank/DDBJ whole genome shotgun (WGS) entry which is preliminary data.</text>
</comment>
<dbReference type="Proteomes" id="UP000652567">
    <property type="component" value="Unassembled WGS sequence"/>
</dbReference>
<dbReference type="PROSITE" id="PS50931">
    <property type="entry name" value="HTH_LYSR"/>
    <property type="match status" value="1"/>
</dbReference>
<dbReference type="InterPro" id="IPR036388">
    <property type="entry name" value="WH-like_DNA-bd_sf"/>
</dbReference>
<reference evidence="6" key="1">
    <citation type="submission" date="2018-07" db="EMBL/GenBank/DDBJ databases">
        <title>Genome assembly of strain Ka43.</title>
        <authorList>
            <person name="Kukolya J."/>
            <person name="Nagy I."/>
            <person name="Horvath B."/>
            <person name="Toth A."/>
        </authorList>
    </citation>
    <scope>NUCLEOTIDE SEQUENCE</scope>
    <source>
        <strain evidence="6">KB43</strain>
    </source>
</reference>
<evidence type="ECO:0000313" key="6">
    <source>
        <dbReference type="EMBL" id="MBE8717816.1"/>
    </source>
</evidence>
<dbReference type="Gene3D" id="3.40.190.290">
    <property type="match status" value="1"/>
</dbReference>
<dbReference type="SUPFAM" id="SSF53850">
    <property type="entry name" value="Periplasmic binding protein-like II"/>
    <property type="match status" value="1"/>
</dbReference>
<dbReference type="GO" id="GO:0003700">
    <property type="term" value="F:DNA-binding transcription factor activity"/>
    <property type="evidence" value="ECO:0007669"/>
    <property type="project" value="InterPro"/>
</dbReference>
<evidence type="ECO:0000256" key="1">
    <source>
        <dbReference type="ARBA" id="ARBA00009437"/>
    </source>
</evidence>
<dbReference type="Pfam" id="PF03466">
    <property type="entry name" value="LysR_substrate"/>
    <property type="match status" value="1"/>
</dbReference>
<dbReference type="InterPro" id="IPR036390">
    <property type="entry name" value="WH_DNA-bd_sf"/>
</dbReference>
<comment type="similarity">
    <text evidence="1">Belongs to the LysR transcriptional regulatory family.</text>
</comment>
<keyword evidence="3" id="KW-0238">DNA-binding</keyword>
<dbReference type="RefSeq" id="WP_193909895.1">
    <property type="nucleotide sequence ID" value="NZ_PRDL01000001.1"/>
</dbReference>
<dbReference type="FunFam" id="1.10.10.10:FF:000001">
    <property type="entry name" value="LysR family transcriptional regulator"/>
    <property type="match status" value="1"/>
</dbReference>
<evidence type="ECO:0000256" key="4">
    <source>
        <dbReference type="ARBA" id="ARBA00023163"/>
    </source>
</evidence>
<dbReference type="Pfam" id="PF00126">
    <property type="entry name" value="HTH_1"/>
    <property type="match status" value="1"/>
</dbReference>
<keyword evidence="2" id="KW-0805">Transcription regulation</keyword>
<evidence type="ECO:0000313" key="7">
    <source>
        <dbReference type="Proteomes" id="UP000652567"/>
    </source>
</evidence>
<evidence type="ECO:0000259" key="5">
    <source>
        <dbReference type="PROSITE" id="PS50931"/>
    </source>
</evidence>
<dbReference type="PANTHER" id="PTHR30537">
    <property type="entry name" value="HTH-TYPE TRANSCRIPTIONAL REGULATOR"/>
    <property type="match status" value="1"/>
</dbReference>
<evidence type="ECO:0000256" key="3">
    <source>
        <dbReference type="ARBA" id="ARBA00023125"/>
    </source>
</evidence>
<dbReference type="InterPro" id="IPR000847">
    <property type="entry name" value="LysR_HTH_N"/>
</dbReference>
<dbReference type="CDD" id="cd08472">
    <property type="entry name" value="PBP2_CrgA_like_3"/>
    <property type="match status" value="1"/>
</dbReference>
<gene>
    <name evidence="6" type="ORF">C4F51_11535</name>
</gene>
<dbReference type="PANTHER" id="PTHR30537:SF72">
    <property type="entry name" value="LYSR FAMILY TRANSCRIPTIONAL REGULATOR"/>
    <property type="match status" value="1"/>
</dbReference>
<proteinExistence type="inferred from homology"/>
<feature type="domain" description="HTH lysR-type" evidence="5">
    <location>
        <begin position="1"/>
        <end position="59"/>
    </location>
</feature>
<protein>
    <submittedName>
        <fullName evidence="6">LysR family transcriptional regulator</fullName>
    </submittedName>
</protein>
<dbReference type="Gene3D" id="1.10.10.10">
    <property type="entry name" value="Winged helix-like DNA-binding domain superfamily/Winged helix DNA-binding domain"/>
    <property type="match status" value="1"/>
</dbReference>
<keyword evidence="4" id="KW-0804">Transcription</keyword>
<sequence length="299" mass="34089">MDRILQMQIFQRVAELGSFSRCAEQLGLPKTSVSEAVQRLEQQLGNRLLNRTTRRVELTRDGQSYYQRCVEVLTDFDELQQMFQPQDQQLHGVLRIDMQTNFAADLVIPALPAFFEKHPDLQIQLSSTDRKVDLVAEGFDAIVRVGQLNDSSLIARKLGELSQSNCVSPAYLERYGEPLNLEDLEHHYLVNYSQQLGGRKAEFEYVNNGRVDYLPMRSRITVNSVEAYNAACIAGLGIIQIPHATSHALFDTGKLIPILPHHKAPPMPVSLLYANRHLVSRKLRVFAQWLEQLMADYLR</sequence>
<name>A0A928V6J4_9GAMM</name>
<dbReference type="EMBL" id="PRDL01000001">
    <property type="protein sequence ID" value="MBE8717816.1"/>
    <property type="molecule type" value="Genomic_DNA"/>
</dbReference>
<dbReference type="InterPro" id="IPR005119">
    <property type="entry name" value="LysR_subst-bd"/>
</dbReference>
<dbReference type="SUPFAM" id="SSF46785">
    <property type="entry name" value="Winged helix' DNA-binding domain"/>
    <property type="match status" value="1"/>
</dbReference>
<dbReference type="AlphaFoldDB" id="A0A928V6J4"/>
<accession>A0A928V6J4</accession>
<dbReference type="GO" id="GO:0006351">
    <property type="term" value="P:DNA-templated transcription"/>
    <property type="evidence" value="ECO:0007669"/>
    <property type="project" value="TreeGrafter"/>
</dbReference>
<dbReference type="InterPro" id="IPR058163">
    <property type="entry name" value="LysR-type_TF_proteobact-type"/>
</dbReference>
<evidence type="ECO:0000256" key="2">
    <source>
        <dbReference type="ARBA" id="ARBA00023015"/>
    </source>
</evidence>
<dbReference type="FunFam" id="3.40.190.290:FF:000001">
    <property type="entry name" value="Transcriptional regulator, LysR family"/>
    <property type="match status" value="1"/>
</dbReference>
<organism evidence="6 7">
    <name type="scientific">Cellvibrio polysaccharolyticus</name>
    <dbReference type="NCBI Taxonomy" id="2082724"/>
    <lineage>
        <taxon>Bacteria</taxon>
        <taxon>Pseudomonadati</taxon>
        <taxon>Pseudomonadota</taxon>
        <taxon>Gammaproteobacteria</taxon>
        <taxon>Cellvibrionales</taxon>
        <taxon>Cellvibrionaceae</taxon>
        <taxon>Cellvibrio</taxon>
    </lineage>
</organism>
<keyword evidence="7" id="KW-1185">Reference proteome</keyword>
<dbReference type="GO" id="GO:0043565">
    <property type="term" value="F:sequence-specific DNA binding"/>
    <property type="evidence" value="ECO:0007669"/>
    <property type="project" value="TreeGrafter"/>
</dbReference>